<dbReference type="InterPro" id="IPR050446">
    <property type="entry name" value="FAD-oxidoreductase/Apoptosis"/>
</dbReference>
<dbReference type="AlphaFoldDB" id="A0A4P7UH14"/>
<reference evidence="11" key="2">
    <citation type="journal article" date="2014" name="Int. J. Syst. Evol. Microbiol.">
        <title>Complete genome of a new Firmicutes species belonging to the dominant human colonic microbiota ('Ruminococcus bicirculans') reveals two chromosomes and a selective capacity to utilize plant glucans.</title>
        <authorList>
            <consortium name="NISC Comparative Sequencing Program"/>
            <person name="Wegmann U."/>
            <person name="Louis P."/>
            <person name="Goesmann A."/>
            <person name="Henrissat B."/>
            <person name="Duncan S.H."/>
            <person name="Flint H.J."/>
        </authorList>
    </citation>
    <scope>NUCLEOTIDE SEQUENCE</scope>
    <source>
        <strain evidence="11">CCM 7403</strain>
    </source>
</reference>
<accession>A0A4P7UH14</accession>
<evidence type="ECO:0000256" key="1">
    <source>
        <dbReference type="ARBA" id="ARBA00001974"/>
    </source>
</evidence>
<dbReference type="SUPFAM" id="SSF55424">
    <property type="entry name" value="FAD/NAD-linked reductases, dimerisation (C-terminal) domain"/>
    <property type="match status" value="1"/>
</dbReference>
<dbReference type="RefSeq" id="WP_135833535.1">
    <property type="nucleotide sequence ID" value="NZ_BMCK01000001.1"/>
</dbReference>
<feature type="domain" description="Mitochondrial apoptosis-inducing factor C-terminal" evidence="10">
    <location>
        <begin position="300"/>
        <end position="342"/>
    </location>
</feature>
<dbReference type="PANTHER" id="PTHR43557:SF4">
    <property type="entry name" value="APOPTOSIS-INDUCING FACTOR 1, MITOCHONDRIAL"/>
    <property type="match status" value="1"/>
</dbReference>
<dbReference type="GO" id="GO:0012501">
    <property type="term" value="P:programmed cell death"/>
    <property type="evidence" value="ECO:0007669"/>
    <property type="project" value="TreeGrafter"/>
</dbReference>
<dbReference type="EMBL" id="CP038462">
    <property type="protein sequence ID" value="QCC78498.1"/>
    <property type="molecule type" value="Genomic_DNA"/>
</dbReference>
<feature type="domain" description="FAD/NAD(P)-binding" evidence="9">
    <location>
        <begin position="5"/>
        <end position="297"/>
    </location>
</feature>
<keyword evidence="14" id="KW-1185">Reference proteome</keyword>
<evidence type="ECO:0000259" key="10">
    <source>
        <dbReference type="Pfam" id="PF14721"/>
    </source>
</evidence>
<keyword evidence="7" id="KW-0520">NAD</keyword>
<dbReference type="Pfam" id="PF07992">
    <property type="entry name" value="Pyr_redox_2"/>
    <property type="match status" value="1"/>
</dbReference>
<dbReference type="GO" id="GO:0005737">
    <property type="term" value="C:cytoplasm"/>
    <property type="evidence" value="ECO:0007669"/>
    <property type="project" value="TreeGrafter"/>
</dbReference>
<evidence type="ECO:0000256" key="7">
    <source>
        <dbReference type="ARBA" id="ARBA00023027"/>
    </source>
</evidence>
<dbReference type="Gene3D" id="3.50.50.60">
    <property type="entry name" value="FAD/NAD(P)-binding domain"/>
    <property type="match status" value="2"/>
</dbReference>
<keyword evidence="3" id="KW-0053">Apoptosis</keyword>
<dbReference type="Gene3D" id="3.30.390.30">
    <property type="match status" value="1"/>
</dbReference>
<evidence type="ECO:0000256" key="6">
    <source>
        <dbReference type="ARBA" id="ARBA00023002"/>
    </source>
</evidence>
<evidence type="ECO:0000256" key="4">
    <source>
        <dbReference type="ARBA" id="ARBA00022827"/>
    </source>
</evidence>
<dbReference type="GO" id="GO:0046983">
    <property type="term" value="F:protein dimerization activity"/>
    <property type="evidence" value="ECO:0007669"/>
    <property type="project" value="InterPro"/>
</dbReference>
<name>A0A4P7UH14_9ACTN</name>
<comment type="cofactor">
    <cofactor evidence="1">
        <name>FAD</name>
        <dbReference type="ChEBI" id="CHEBI:57692"/>
    </cofactor>
</comment>
<dbReference type="SUPFAM" id="SSF51905">
    <property type="entry name" value="FAD/NAD(P)-binding domain"/>
    <property type="match status" value="1"/>
</dbReference>
<protein>
    <submittedName>
        <fullName evidence="11">N-acylamino acid racemase</fullName>
    </submittedName>
    <submittedName>
        <fullName evidence="12">NAD(P)/FAD-dependent oxidoreductase</fullName>
    </submittedName>
</protein>
<reference evidence="11" key="5">
    <citation type="submission" date="2024-05" db="EMBL/GenBank/DDBJ databases">
        <authorList>
            <person name="Sun Q."/>
            <person name="Sedlacek I."/>
        </authorList>
    </citation>
    <scope>NUCLEOTIDE SEQUENCE</scope>
    <source>
        <strain evidence="11">CCM 7403</strain>
    </source>
</reference>
<comment type="catalytic activity">
    <reaction evidence="8">
        <text>A + NADH + H(+) = AH2 + NAD(+)</text>
        <dbReference type="Rhea" id="RHEA:11356"/>
        <dbReference type="ChEBI" id="CHEBI:13193"/>
        <dbReference type="ChEBI" id="CHEBI:15378"/>
        <dbReference type="ChEBI" id="CHEBI:17499"/>
        <dbReference type="ChEBI" id="CHEBI:57540"/>
        <dbReference type="ChEBI" id="CHEBI:57945"/>
    </reaction>
</comment>
<keyword evidence="4" id="KW-0274">FAD</keyword>
<reference evidence="12 13" key="1">
    <citation type="journal article" date="2008" name="Int. J. Syst. Evol. Microbiol.">
        <title>Nocardioides daphniae sp. nov., isolated from Daphnia cucullata (Crustacea: Cladocera).</title>
        <authorList>
            <person name="Toth E.M."/>
            <person name="Keki Z."/>
            <person name="Homonnay Z.G."/>
            <person name="Borsodi A.K."/>
            <person name="Marialigeti K."/>
            <person name="Schumann P."/>
        </authorList>
    </citation>
    <scope>NUCLEOTIDE SEQUENCE [LARGE SCALE GENOMIC DNA]</scope>
    <source>
        <strain evidence="12 13">JCM 16608</strain>
    </source>
</reference>
<dbReference type="GO" id="GO:0033108">
    <property type="term" value="P:mitochondrial respiratory chain complex assembly"/>
    <property type="evidence" value="ECO:0007669"/>
    <property type="project" value="TreeGrafter"/>
</dbReference>
<dbReference type="OrthoDB" id="3568330at2"/>
<evidence type="ECO:0000256" key="2">
    <source>
        <dbReference type="ARBA" id="ARBA00022630"/>
    </source>
</evidence>
<dbReference type="Proteomes" id="UP000630594">
    <property type="component" value="Unassembled WGS sequence"/>
</dbReference>
<dbReference type="GO" id="GO:0071949">
    <property type="term" value="F:FAD binding"/>
    <property type="evidence" value="ECO:0007669"/>
    <property type="project" value="TreeGrafter"/>
</dbReference>
<dbReference type="Proteomes" id="UP000297025">
    <property type="component" value="Chromosome"/>
</dbReference>
<dbReference type="PRINTS" id="PR00368">
    <property type="entry name" value="FADPNR"/>
</dbReference>
<keyword evidence="2" id="KW-0285">Flavoprotein</keyword>
<dbReference type="SMART" id="SM01353">
    <property type="entry name" value="AIF_C"/>
    <property type="match status" value="1"/>
</dbReference>
<dbReference type="InterPro" id="IPR016156">
    <property type="entry name" value="FAD/NAD-linked_Rdtase_dimer_sf"/>
</dbReference>
<evidence type="ECO:0000256" key="5">
    <source>
        <dbReference type="ARBA" id="ARBA00022946"/>
    </source>
</evidence>
<dbReference type="KEGG" id="ndp:E2C04_17155"/>
<keyword evidence="5" id="KW-0809">Transit peptide</keyword>
<dbReference type="PRINTS" id="PR00469">
    <property type="entry name" value="PNDRDTASEII"/>
</dbReference>
<reference evidence="12" key="4">
    <citation type="submission" date="2019-03" db="EMBL/GenBank/DDBJ databases">
        <authorList>
            <person name="Huang Y."/>
        </authorList>
    </citation>
    <scope>NUCLEOTIDE SEQUENCE</scope>
    <source>
        <strain evidence="12">JCM 16608</strain>
    </source>
</reference>
<evidence type="ECO:0000313" key="13">
    <source>
        <dbReference type="Proteomes" id="UP000297025"/>
    </source>
</evidence>
<sequence>MTSSYDYVIVGAGVAAAKAVQGIRAVDPAGSIGVLGAEPDPPVYRPDLSKTLWLKDDASLEKSQLDVGDADLRVDTRVESLDTVGHTVTLTDGSRIGYGKLLLATGAAPRTTELPAGPRVVYFRTASDFRTLRPLAVPGAEVVVVGGGYIGSEMASALAQNDVRVTLVVDTDHVQSSMFPEALARRVTEQFEAHGVTLVHGTVAGGEVADDSVTVRLDDGTTLTGDAAVLGLGVLPRTEVAEAIGIHLDADHGGLLVDDQLRTSALDVYAAGDVAAYPDLRLGRRRVEHVDAAETMGEAAGRIMAGAAETYRHTPIFWSDLFDAGYEAVGEVTSRHETVEDWKDGEVGGTGVVYYLDGGSVRGVLLWNVWDSTPKAVELIEETARDPLDDPSTLRGRIPFE</sequence>
<keyword evidence="6" id="KW-0560">Oxidoreductase</keyword>
<reference evidence="14" key="3">
    <citation type="journal article" date="2019" name="Int. J. Syst. Evol. Microbiol.">
        <title>The Global Catalogue of Microorganisms (GCM) 10K type strain sequencing project: providing services to taxonomists for standard genome sequencing and annotation.</title>
        <authorList>
            <consortium name="The Broad Institute Genomics Platform"/>
            <consortium name="The Broad Institute Genome Sequencing Center for Infectious Disease"/>
            <person name="Wu L."/>
            <person name="Ma J."/>
        </authorList>
    </citation>
    <scope>NUCLEOTIDE SEQUENCE [LARGE SCALE GENOMIC DNA]</scope>
    <source>
        <strain evidence="14">CCM 7403</strain>
    </source>
</reference>
<dbReference type="InterPro" id="IPR023753">
    <property type="entry name" value="FAD/NAD-binding_dom"/>
</dbReference>
<dbReference type="Pfam" id="PF14721">
    <property type="entry name" value="AIF_C"/>
    <property type="match status" value="1"/>
</dbReference>
<evidence type="ECO:0000259" key="9">
    <source>
        <dbReference type="Pfam" id="PF07992"/>
    </source>
</evidence>
<organism evidence="12 13">
    <name type="scientific">Nocardioides daphniae</name>
    <dbReference type="NCBI Taxonomy" id="402297"/>
    <lineage>
        <taxon>Bacteria</taxon>
        <taxon>Bacillati</taxon>
        <taxon>Actinomycetota</taxon>
        <taxon>Actinomycetes</taxon>
        <taxon>Propionibacteriales</taxon>
        <taxon>Nocardioidaceae</taxon>
        <taxon>Nocardioides</taxon>
    </lineage>
</organism>
<dbReference type="EMBL" id="BMCK01000001">
    <property type="protein sequence ID" value="GGD11933.1"/>
    <property type="molecule type" value="Genomic_DNA"/>
</dbReference>
<dbReference type="PANTHER" id="PTHR43557">
    <property type="entry name" value="APOPTOSIS-INDUCING FACTOR 1"/>
    <property type="match status" value="1"/>
</dbReference>
<dbReference type="InterPro" id="IPR036188">
    <property type="entry name" value="FAD/NAD-bd_sf"/>
</dbReference>
<dbReference type="InterPro" id="IPR029324">
    <property type="entry name" value="AIF_C"/>
</dbReference>
<evidence type="ECO:0000313" key="14">
    <source>
        <dbReference type="Proteomes" id="UP000630594"/>
    </source>
</evidence>
<evidence type="ECO:0000256" key="3">
    <source>
        <dbReference type="ARBA" id="ARBA00022703"/>
    </source>
</evidence>
<evidence type="ECO:0000313" key="12">
    <source>
        <dbReference type="EMBL" id="QCC78498.1"/>
    </source>
</evidence>
<evidence type="ECO:0000313" key="11">
    <source>
        <dbReference type="EMBL" id="GGD11933.1"/>
    </source>
</evidence>
<gene>
    <name evidence="12" type="ORF">E2C04_17155</name>
    <name evidence="11" type="ORF">GCM10007231_08520</name>
</gene>
<proteinExistence type="predicted"/>
<evidence type="ECO:0000256" key="8">
    <source>
        <dbReference type="ARBA" id="ARBA00047786"/>
    </source>
</evidence>
<dbReference type="GO" id="GO:0016174">
    <property type="term" value="F:NAD(P)H oxidase H2O2-forming activity"/>
    <property type="evidence" value="ECO:0007669"/>
    <property type="project" value="TreeGrafter"/>
</dbReference>